<dbReference type="SUPFAM" id="SSF46785">
    <property type="entry name" value="Winged helix' DNA-binding domain"/>
    <property type="match status" value="1"/>
</dbReference>
<protein>
    <recommendedName>
        <fullName evidence="1">O-methyltransferase dimerisation domain-containing protein</fullName>
    </recommendedName>
</protein>
<dbReference type="InterPro" id="IPR036390">
    <property type="entry name" value="WH_DNA-bd_sf"/>
</dbReference>
<dbReference type="PROSITE" id="PS51683">
    <property type="entry name" value="SAM_OMT_II"/>
    <property type="match status" value="1"/>
</dbReference>
<dbReference type="InterPro" id="IPR012967">
    <property type="entry name" value="COMT_dimerisation"/>
</dbReference>
<dbReference type="Proteomes" id="UP001341840">
    <property type="component" value="Unassembled WGS sequence"/>
</dbReference>
<proteinExistence type="predicted"/>
<evidence type="ECO:0000259" key="1">
    <source>
        <dbReference type="Pfam" id="PF08100"/>
    </source>
</evidence>
<evidence type="ECO:0000313" key="2">
    <source>
        <dbReference type="EMBL" id="MED6108281.1"/>
    </source>
</evidence>
<accession>A0ABU6QA60</accession>
<dbReference type="Pfam" id="PF08100">
    <property type="entry name" value="Dimerisation"/>
    <property type="match status" value="1"/>
</dbReference>
<dbReference type="EMBL" id="JASCZI010000075">
    <property type="protein sequence ID" value="MED6108281.1"/>
    <property type="molecule type" value="Genomic_DNA"/>
</dbReference>
<gene>
    <name evidence="2" type="ORF">PIB30_022238</name>
</gene>
<dbReference type="Gene3D" id="1.10.10.10">
    <property type="entry name" value="Winged helix-like DNA-binding domain superfamily/Winged helix DNA-binding domain"/>
    <property type="match status" value="1"/>
</dbReference>
<organism evidence="2 3">
    <name type="scientific">Stylosanthes scabra</name>
    <dbReference type="NCBI Taxonomy" id="79078"/>
    <lineage>
        <taxon>Eukaryota</taxon>
        <taxon>Viridiplantae</taxon>
        <taxon>Streptophyta</taxon>
        <taxon>Embryophyta</taxon>
        <taxon>Tracheophyta</taxon>
        <taxon>Spermatophyta</taxon>
        <taxon>Magnoliopsida</taxon>
        <taxon>eudicotyledons</taxon>
        <taxon>Gunneridae</taxon>
        <taxon>Pentapetalae</taxon>
        <taxon>rosids</taxon>
        <taxon>fabids</taxon>
        <taxon>Fabales</taxon>
        <taxon>Fabaceae</taxon>
        <taxon>Papilionoideae</taxon>
        <taxon>50 kb inversion clade</taxon>
        <taxon>dalbergioids sensu lato</taxon>
        <taxon>Dalbergieae</taxon>
        <taxon>Pterocarpus clade</taxon>
        <taxon>Stylosanthes</taxon>
    </lineage>
</organism>
<comment type="caution">
    <text evidence="2">The sequence shown here is derived from an EMBL/GenBank/DDBJ whole genome shotgun (WGS) entry which is preliminary data.</text>
</comment>
<dbReference type="InterPro" id="IPR036388">
    <property type="entry name" value="WH-like_DNA-bd_sf"/>
</dbReference>
<keyword evidence="3" id="KW-1185">Reference proteome</keyword>
<dbReference type="InterPro" id="IPR016461">
    <property type="entry name" value="COMT-like"/>
</dbReference>
<dbReference type="PANTHER" id="PTHR11746">
    <property type="entry name" value="O-METHYLTRANSFERASE"/>
    <property type="match status" value="1"/>
</dbReference>
<evidence type="ECO:0000313" key="3">
    <source>
        <dbReference type="Proteomes" id="UP001341840"/>
    </source>
</evidence>
<sequence>MASNDIFEGQVHLYKLLFAFYDSLCLKWCVDQSIPNIIRNHGQPMTLHELASTLKVPQAKVSGVHRLMRYLAHIGLFDTVRIQKEDEEEKEAYALTFVSKLLIRGSDHCLSPMVDLILDPTMSSSHQQLGKWVHDHGDQTPFALALGTENLSGSNNLSYIGGDMFQSVPKADAVLLKKGIGRNSYKYKLKYQNQGWNLHFQEYSLYNPHIHQATF</sequence>
<reference evidence="2 3" key="1">
    <citation type="journal article" date="2023" name="Plants (Basel)">
        <title>Bridging the Gap: Combining Genomics and Transcriptomics Approaches to Understand Stylosanthes scabra, an Orphan Legume from the Brazilian Caatinga.</title>
        <authorList>
            <person name="Ferreira-Neto J.R.C."/>
            <person name="da Silva M.D."/>
            <person name="Binneck E."/>
            <person name="de Melo N.F."/>
            <person name="da Silva R.H."/>
            <person name="de Melo A.L.T.M."/>
            <person name="Pandolfi V."/>
            <person name="Bustamante F.O."/>
            <person name="Brasileiro-Vidal A.C."/>
            <person name="Benko-Iseppon A.M."/>
        </authorList>
    </citation>
    <scope>NUCLEOTIDE SEQUENCE [LARGE SCALE GENOMIC DNA]</scope>
    <source>
        <tissue evidence="2">Leaves</tissue>
    </source>
</reference>
<name>A0ABU6QA60_9FABA</name>
<feature type="domain" description="O-methyltransferase dimerisation" evidence="1">
    <location>
        <begin position="15"/>
        <end position="104"/>
    </location>
</feature>